<name>A0A7J7N6S9_9MAGN</name>
<comment type="caution">
    <text evidence="1">The sequence shown here is derived from an EMBL/GenBank/DDBJ whole genome shotgun (WGS) entry which is preliminary data.</text>
</comment>
<dbReference type="EMBL" id="JACGCM010001011">
    <property type="protein sequence ID" value="KAF6162846.1"/>
    <property type="molecule type" value="Genomic_DNA"/>
</dbReference>
<sequence length="72" mass="8506">MGKLRKRKQGYYLRLLCLKEDPEKRPKMPQVVEYLESNRGQLKGSLNVVAHIATPIYKLGEKFHRLFNSKDF</sequence>
<evidence type="ECO:0000313" key="1">
    <source>
        <dbReference type="EMBL" id="KAF6162846.1"/>
    </source>
</evidence>
<evidence type="ECO:0000313" key="2">
    <source>
        <dbReference type="Proteomes" id="UP000541444"/>
    </source>
</evidence>
<gene>
    <name evidence="1" type="ORF">GIB67_029115</name>
</gene>
<proteinExistence type="predicted"/>
<protein>
    <submittedName>
        <fullName evidence="1">Uncharacterized protein</fullName>
    </submittedName>
</protein>
<reference evidence="1 2" key="1">
    <citation type="journal article" date="2020" name="IScience">
        <title>Genome Sequencing of the Endangered Kingdonia uniflora (Circaeasteraceae, Ranunculales) Reveals Potential Mechanisms of Evolutionary Specialization.</title>
        <authorList>
            <person name="Sun Y."/>
            <person name="Deng T."/>
            <person name="Zhang A."/>
            <person name="Moore M.J."/>
            <person name="Landis J.B."/>
            <person name="Lin N."/>
            <person name="Zhang H."/>
            <person name="Zhang X."/>
            <person name="Huang J."/>
            <person name="Zhang X."/>
            <person name="Sun H."/>
            <person name="Wang H."/>
        </authorList>
    </citation>
    <scope>NUCLEOTIDE SEQUENCE [LARGE SCALE GENOMIC DNA]</scope>
    <source>
        <strain evidence="1">TB1705</strain>
        <tissue evidence="1">Leaf</tissue>
    </source>
</reference>
<dbReference type="AlphaFoldDB" id="A0A7J7N6S9"/>
<dbReference type="Proteomes" id="UP000541444">
    <property type="component" value="Unassembled WGS sequence"/>
</dbReference>
<organism evidence="1 2">
    <name type="scientific">Kingdonia uniflora</name>
    <dbReference type="NCBI Taxonomy" id="39325"/>
    <lineage>
        <taxon>Eukaryota</taxon>
        <taxon>Viridiplantae</taxon>
        <taxon>Streptophyta</taxon>
        <taxon>Embryophyta</taxon>
        <taxon>Tracheophyta</taxon>
        <taxon>Spermatophyta</taxon>
        <taxon>Magnoliopsida</taxon>
        <taxon>Ranunculales</taxon>
        <taxon>Circaeasteraceae</taxon>
        <taxon>Kingdonia</taxon>
    </lineage>
</organism>
<accession>A0A7J7N6S9</accession>
<keyword evidence="2" id="KW-1185">Reference proteome</keyword>